<dbReference type="SUPFAM" id="SSF51366">
    <property type="entry name" value="Ribulose-phoshate binding barrel"/>
    <property type="match status" value="1"/>
</dbReference>
<dbReference type="NCBIfam" id="NF001377">
    <property type="entry name" value="PRK00278.2-4"/>
    <property type="match status" value="1"/>
</dbReference>
<dbReference type="CDD" id="cd00331">
    <property type="entry name" value="IGPS"/>
    <property type="match status" value="1"/>
</dbReference>
<sequence>MTVTTRPGGESVLARIVADVRRELALRMTTVPFSQVEARAAAAPPPRDALPALRGDGLRVIAEVKRRSPAKGPLAPIPDPGALAGRYVAGGAAAISVLTEPNWFAGSPADLTAVRTAVEVPVLRKDFVVDPYQVWEARALGADLVLLIVAALDAPTLRSLLGQVHSLGMTALVEAHDQAEVTRAVEAGARLVGVNARDLRTLRIDMAAFAALAAGIPPDVVRVAESGIRGPADAAAYRAAGADAVLVGEAVVTSPDPAAAVAALAAAAATEAR</sequence>
<keyword evidence="11" id="KW-1185">Reference proteome</keyword>
<comment type="similarity">
    <text evidence="8">Belongs to the TrpC family.</text>
</comment>
<dbReference type="Proteomes" id="UP000646749">
    <property type="component" value="Unassembled WGS sequence"/>
</dbReference>
<evidence type="ECO:0000256" key="1">
    <source>
        <dbReference type="ARBA" id="ARBA00001633"/>
    </source>
</evidence>
<dbReference type="InterPro" id="IPR045186">
    <property type="entry name" value="Indole-3-glycerol_P_synth"/>
</dbReference>
<dbReference type="EC" id="4.1.1.48" evidence="8"/>
<dbReference type="Gene3D" id="3.20.20.70">
    <property type="entry name" value="Aldolase class I"/>
    <property type="match status" value="1"/>
</dbReference>
<accession>A0ABQ4E6W9</accession>
<evidence type="ECO:0000256" key="8">
    <source>
        <dbReference type="HAMAP-Rule" id="MF_00134"/>
    </source>
</evidence>
<evidence type="ECO:0000256" key="4">
    <source>
        <dbReference type="ARBA" id="ARBA00022793"/>
    </source>
</evidence>
<proteinExistence type="inferred from homology"/>
<name>A0ABQ4E6W9_9ACTN</name>
<reference evidence="10 11" key="1">
    <citation type="submission" date="2021-01" db="EMBL/GenBank/DDBJ databases">
        <title>Whole genome shotgun sequence of Plantactinospora endophytica NBRC 110450.</title>
        <authorList>
            <person name="Komaki H."/>
            <person name="Tamura T."/>
        </authorList>
    </citation>
    <scope>NUCLEOTIDE SEQUENCE [LARGE SCALE GENOMIC DNA]</scope>
    <source>
        <strain evidence="10 11">NBRC 110450</strain>
    </source>
</reference>
<evidence type="ECO:0000256" key="2">
    <source>
        <dbReference type="ARBA" id="ARBA00004696"/>
    </source>
</evidence>
<evidence type="ECO:0000256" key="6">
    <source>
        <dbReference type="ARBA" id="ARBA00023141"/>
    </source>
</evidence>
<comment type="pathway">
    <text evidence="2 8">Amino-acid biosynthesis; L-tryptophan biosynthesis; L-tryptophan from chorismate: step 4/5.</text>
</comment>
<evidence type="ECO:0000313" key="11">
    <source>
        <dbReference type="Proteomes" id="UP000646749"/>
    </source>
</evidence>
<dbReference type="PANTHER" id="PTHR22854:SF2">
    <property type="entry name" value="INDOLE-3-GLYCEROL-PHOSPHATE SYNTHASE"/>
    <property type="match status" value="1"/>
</dbReference>
<dbReference type="RefSeq" id="WP_203868847.1">
    <property type="nucleotide sequence ID" value="NZ_BONW01000028.1"/>
</dbReference>
<dbReference type="InterPro" id="IPR011060">
    <property type="entry name" value="RibuloseP-bd_barrel"/>
</dbReference>
<feature type="domain" description="Indole-3-glycerol phosphate synthase" evidence="9">
    <location>
        <begin position="13"/>
        <end position="264"/>
    </location>
</feature>
<dbReference type="PANTHER" id="PTHR22854">
    <property type="entry name" value="TRYPTOPHAN BIOSYNTHESIS PROTEIN"/>
    <property type="match status" value="1"/>
</dbReference>
<dbReference type="InterPro" id="IPR013798">
    <property type="entry name" value="Indole-3-glycerol_P_synth_dom"/>
</dbReference>
<protein>
    <recommendedName>
        <fullName evidence="8">Indole-3-glycerol phosphate synthase</fullName>
        <shortName evidence="8">IGPS</shortName>
        <ecNumber evidence="8">4.1.1.48</ecNumber>
    </recommendedName>
</protein>
<keyword evidence="7 8" id="KW-0456">Lyase</keyword>
<keyword evidence="6 8" id="KW-0057">Aromatic amino acid biosynthesis</keyword>
<evidence type="ECO:0000259" key="9">
    <source>
        <dbReference type="Pfam" id="PF00218"/>
    </source>
</evidence>
<evidence type="ECO:0000256" key="7">
    <source>
        <dbReference type="ARBA" id="ARBA00023239"/>
    </source>
</evidence>
<dbReference type="HAMAP" id="MF_00134_B">
    <property type="entry name" value="IGPS_B"/>
    <property type="match status" value="1"/>
</dbReference>
<dbReference type="NCBIfam" id="NF001369">
    <property type="entry name" value="PRK00278.1-1"/>
    <property type="match status" value="1"/>
</dbReference>
<comment type="catalytic activity">
    <reaction evidence="1 8">
        <text>1-(2-carboxyphenylamino)-1-deoxy-D-ribulose 5-phosphate + H(+) = (1S,2R)-1-C-(indol-3-yl)glycerol 3-phosphate + CO2 + H2O</text>
        <dbReference type="Rhea" id="RHEA:23476"/>
        <dbReference type="ChEBI" id="CHEBI:15377"/>
        <dbReference type="ChEBI" id="CHEBI:15378"/>
        <dbReference type="ChEBI" id="CHEBI:16526"/>
        <dbReference type="ChEBI" id="CHEBI:58613"/>
        <dbReference type="ChEBI" id="CHEBI:58866"/>
        <dbReference type="EC" id="4.1.1.48"/>
    </reaction>
</comment>
<gene>
    <name evidence="10" type="primary">trpC_2</name>
    <name evidence="8" type="synonym">trpC</name>
    <name evidence="10" type="ORF">Pen02_53610</name>
</gene>
<keyword evidence="5 8" id="KW-0822">Tryptophan biosynthesis</keyword>
<evidence type="ECO:0000256" key="3">
    <source>
        <dbReference type="ARBA" id="ARBA00022605"/>
    </source>
</evidence>
<dbReference type="EMBL" id="BONW01000028">
    <property type="protein sequence ID" value="GIG90425.1"/>
    <property type="molecule type" value="Genomic_DNA"/>
</dbReference>
<comment type="caution">
    <text evidence="10">The sequence shown here is derived from an EMBL/GenBank/DDBJ whole genome shotgun (WGS) entry which is preliminary data.</text>
</comment>
<dbReference type="InterPro" id="IPR013785">
    <property type="entry name" value="Aldolase_TIM"/>
</dbReference>
<dbReference type="Pfam" id="PF00218">
    <property type="entry name" value="IGPS"/>
    <property type="match status" value="1"/>
</dbReference>
<organism evidence="10 11">
    <name type="scientific">Plantactinospora endophytica</name>
    <dbReference type="NCBI Taxonomy" id="673535"/>
    <lineage>
        <taxon>Bacteria</taxon>
        <taxon>Bacillati</taxon>
        <taxon>Actinomycetota</taxon>
        <taxon>Actinomycetes</taxon>
        <taxon>Micromonosporales</taxon>
        <taxon>Micromonosporaceae</taxon>
        <taxon>Plantactinospora</taxon>
    </lineage>
</organism>
<evidence type="ECO:0000256" key="5">
    <source>
        <dbReference type="ARBA" id="ARBA00022822"/>
    </source>
</evidence>
<keyword evidence="4 8" id="KW-0210">Decarboxylase</keyword>
<keyword evidence="3 8" id="KW-0028">Amino-acid biosynthesis</keyword>
<evidence type="ECO:0000313" key="10">
    <source>
        <dbReference type="EMBL" id="GIG90425.1"/>
    </source>
</evidence>